<organism evidence="1 2">
    <name type="scientific">Candidatus Rothia avicola</name>
    <dbReference type="NCBI Taxonomy" id="2840478"/>
    <lineage>
        <taxon>Bacteria</taxon>
        <taxon>Bacillati</taxon>
        <taxon>Actinomycetota</taxon>
        <taxon>Actinomycetes</taxon>
        <taxon>Micrococcales</taxon>
        <taxon>Micrococcaceae</taxon>
        <taxon>Rothia</taxon>
    </lineage>
</organism>
<dbReference type="Pfam" id="PF09952">
    <property type="entry name" value="AbiEi_2"/>
    <property type="match status" value="1"/>
</dbReference>
<reference evidence="1" key="1">
    <citation type="journal article" date="2021" name="PeerJ">
        <title>Extensive microbial diversity within the chicken gut microbiome revealed by metagenomics and culture.</title>
        <authorList>
            <person name="Gilroy R."/>
            <person name="Ravi A."/>
            <person name="Getino M."/>
            <person name="Pursley I."/>
            <person name="Horton D.L."/>
            <person name="Alikhan N.F."/>
            <person name="Baker D."/>
            <person name="Gharbi K."/>
            <person name="Hall N."/>
            <person name="Watson M."/>
            <person name="Adriaenssens E.M."/>
            <person name="Foster-Nyarko E."/>
            <person name="Jarju S."/>
            <person name="Secka A."/>
            <person name="Antonio M."/>
            <person name="Oren A."/>
            <person name="Chaudhuri R.R."/>
            <person name="La Ragione R."/>
            <person name="Hildebrand F."/>
            <person name="Pallen M.J."/>
        </authorList>
    </citation>
    <scope>NUCLEOTIDE SEQUENCE</scope>
    <source>
        <strain evidence="1">ChiHjej12B11-9195</strain>
    </source>
</reference>
<dbReference type="EMBL" id="DXCN01000059">
    <property type="protein sequence ID" value="HIY95540.1"/>
    <property type="molecule type" value="Genomic_DNA"/>
</dbReference>
<comment type="caution">
    <text evidence="1">The sequence shown here is derived from an EMBL/GenBank/DDBJ whole genome shotgun (WGS) entry which is preliminary data.</text>
</comment>
<dbReference type="Gene3D" id="1.10.10.10">
    <property type="entry name" value="Winged helix-like DNA-binding domain superfamily/Winged helix DNA-binding domain"/>
    <property type="match status" value="1"/>
</dbReference>
<dbReference type="AlphaFoldDB" id="A0A9D1ZTF3"/>
<reference evidence="1" key="2">
    <citation type="submission" date="2021-04" db="EMBL/GenBank/DDBJ databases">
        <authorList>
            <person name="Gilroy R."/>
        </authorList>
    </citation>
    <scope>NUCLEOTIDE SEQUENCE</scope>
    <source>
        <strain evidence="1">ChiHjej12B11-9195</strain>
    </source>
</reference>
<dbReference type="SUPFAM" id="SSF46785">
    <property type="entry name" value="Winged helix' DNA-binding domain"/>
    <property type="match status" value="1"/>
</dbReference>
<evidence type="ECO:0000313" key="2">
    <source>
        <dbReference type="Proteomes" id="UP000824134"/>
    </source>
</evidence>
<evidence type="ECO:0008006" key="3">
    <source>
        <dbReference type="Google" id="ProtNLM"/>
    </source>
</evidence>
<gene>
    <name evidence="1" type="ORF">H9821_07760</name>
</gene>
<name>A0A9D1ZTF3_9MICC</name>
<accession>A0A9D1ZTF3</accession>
<dbReference type="InterPro" id="IPR036390">
    <property type="entry name" value="WH_DNA-bd_sf"/>
</dbReference>
<sequence length="353" mass="40383">MFTYYEYVENVNGTVFERALGRLMELFPRGRWEAEKSLFYPCEGQKPYFLEAREASRNSVNASIFMRQVKMNRQQAPEMQEVYDEVNATTLLVLPYVTPSFHEWIRQQNQQFIDVAGNAYLEGHGYRIWIEGRKKGGNLSQGSSKSASRAFTPAGLRVVFAVLVNPDLLNEPVRTLADAAGVSIGAVSNALRDLDRDGYIRVARSGRFLLKPQQLARRWVELYAGILKPKLRTRVCLGPGPYEIVEEVKAWDSDVQLGGETAMLTKGYGIRPEESLFYGVYPWKEVTRALRLRPDPEGNIVLRERFWNPTYFPKSGLAPSLLIFADEFADGDERQALIAQEMWSHDEDLQRFH</sequence>
<evidence type="ECO:0000313" key="1">
    <source>
        <dbReference type="EMBL" id="HIY95540.1"/>
    </source>
</evidence>
<dbReference type="InterPro" id="IPR019238">
    <property type="entry name" value="AbiEi_2"/>
</dbReference>
<dbReference type="Proteomes" id="UP000824134">
    <property type="component" value="Unassembled WGS sequence"/>
</dbReference>
<protein>
    <recommendedName>
        <fullName evidence="3">HTH crp-type domain-containing protein</fullName>
    </recommendedName>
</protein>
<proteinExistence type="predicted"/>
<dbReference type="InterPro" id="IPR036388">
    <property type="entry name" value="WH-like_DNA-bd_sf"/>
</dbReference>